<sequence>MLERLKRLEGLAAGVWTPTSAGSPFRFDRHKTDQQCGVLCHAAGLAYDPRIWAPESGHRQA</sequence>
<protein>
    <submittedName>
        <fullName evidence="1">Uncharacterized protein</fullName>
    </submittedName>
</protein>
<organism evidence="1 2">
    <name type="scientific">Planococcus antarcticus DSM 14505</name>
    <dbReference type="NCBI Taxonomy" id="1185653"/>
    <lineage>
        <taxon>Bacteria</taxon>
        <taxon>Bacillati</taxon>
        <taxon>Bacillota</taxon>
        <taxon>Bacilli</taxon>
        <taxon>Bacillales</taxon>
        <taxon>Caryophanaceae</taxon>
        <taxon>Planococcus</taxon>
    </lineage>
</organism>
<dbReference type="Proteomes" id="UP000004725">
    <property type="component" value="Unassembled WGS sequence"/>
</dbReference>
<feature type="non-terminal residue" evidence="1">
    <location>
        <position position="61"/>
    </location>
</feature>
<dbReference type="EMBL" id="AJYB01000153">
    <property type="protein sequence ID" value="EIM04910.1"/>
    <property type="molecule type" value="Genomic_DNA"/>
</dbReference>
<dbReference type="AlphaFoldDB" id="A0AA87IGL4"/>
<reference evidence="1 2" key="1">
    <citation type="journal article" date="2012" name="J. Bacteriol.">
        <title>Genome Sequence of the Antarctic Psychrophile Bacterium Planococcus antarcticus DSM 14505.</title>
        <authorList>
            <person name="Margolles A."/>
            <person name="Gueimonde M."/>
            <person name="Sanchez B."/>
        </authorList>
    </citation>
    <scope>NUCLEOTIDE SEQUENCE [LARGE SCALE GENOMIC DNA]</scope>
    <source>
        <strain evidence="1 2">DSM 14505</strain>
    </source>
</reference>
<comment type="caution">
    <text evidence="1">The sequence shown here is derived from an EMBL/GenBank/DDBJ whole genome shotgun (WGS) entry which is preliminary data.</text>
</comment>
<name>A0AA87IGL4_9BACL</name>
<proteinExistence type="predicted"/>
<evidence type="ECO:0000313" key="1">
    <source>
        <dbReference type="EMBL" id="EIM04910.1"/>
    </source>
</evidence>
<gene>
    <name evidence="1" type="ORF">A1A1_19041</name>
</gene>
<accession>A0AA87IGL4</accession>
<evidence type="ECO:0000313" key="2">
    <source>
        <dbReference type="Proteomes" id="UP000004725"/>
    </source>
</evidence>